<dbReference type="AlphaFoldDB" id="A0A1N7RN68"/>
<dbReference type="Proteomes" id="UP000195569">
    <property type="component" value="Unassembled WGS sequence"/>
</dbReference>
<dbReference type="EMBL" id="CYGY02000009">
    <property type="protein sequence ID" value="SIT36546.1"/>
    <property type="molecule type" value="Genomic_DNA"/>
</dbReference>
<evidence type="ECO:0000256" key="2">
    <source>
        <dbReference type="SAM" id="Phobius"/>
    </source>
</evidence>
<organism evidence="3 4">
    <name type="scientific">Paraburkholderia piptadeniae</name>
    <dbReference type="NCBI Taxonomy" id="1701573"/>
    <lineage>
        <taxon>Bacteria</taxon>
        <taxon>Pseudomonadati</taxon>
        <taxon>Pseudomonadota</taxon>
        <taxon>Betaproteobacteria</taxon>
        <taxon>Burkholderiales</taxon>
        <taxon>Burkholderiaceae</taxon>
        <taxon>Paraburkholderia</taxon>
    </lineage>
</organism>
<sequence length="515" mass="54775">MEIHIFGVLVLVLGLLALNVDSRWSIYFLVVSWLFSSAASLSLPALGGMGIPADNLFLLFIFIRAFNIGGTAGLWRPLAPGSPGFPLLCLAIVALVGAWFLPRAFAGATNVFAISHGPADPNAIGPVPLGPVSGNFTQSVYFINDVAVYCCMTILLVRKDGYRHLAQAMLVLAGLNVVAGVIDMVSGAAGMNVLSVLKTADYAIHDGEEVGGLRRLTGTFTEASTFAGFTMLLFAFTANMWLFGYRPRVTGLIAFGSAVLVLLSTSATAYVGFVAYLMVLLFSRCDRIFPRSRARKGYLFAAVGWIAIVALILGLVFKPGLVESVANFFNDSVVAKADSDSGRERGAWNQQALTNLVETYGFGIGLGSARTSSFVLALLSNLGFVGAVLFGVFAWNCLAAAIPARAPLFDRMVCYAVRQSMFASLIMGSIAGTMFNLGSCFYLFAAAATTVSFTARRAAPVRRANGARLDDPPPAAPLPRHAWLPPKVPGDTASPAAPLLETKRESRLPAWPYKG</sequence>
<feature type="transmembrane region" description="Helical" evidence="2">
    <location>
        <begin position="298"/>
        <end position="317"/>
    </location>
</feature>
<evidence type="ECO:0000313" key="3">
    <source>
        <dbReference type="EMBL" id="SIT36546.1"/>
    </source>
</evidence>
<feature type="transmembrane region" description="Helical" evidence="2">
    <location>
        <begin position="249"/>
        <end position="277"/>
    </location>
</feature>
<feature type="transmembrane region" description="Helical" evidence="2">
    <location>
        <begin position="223"/>
        <end position="243"/>
    </location>
</feature>
<proteinExistence type="predicted"/>
<keyword evidence="4" id="KW-1185">Reference proteome</keyword>
<feature type="region of interest" description="Disordered" evidence="1">
    <location>
        <begin position="464"/>
        <end position="515"/>
    </location>
</feature>
<keyword evidence="2" id="KW-0812">Transmembrane</keyword>
<evidence type="ECO:0000313" key="4">
    <source>
        <dbReference type="Proteomes" id="UP000195569"/>
    </source>
</evidence>
<evidence type="ECO:0000256" key="1">
    <source>
        <dbReference type="SAM" id="MobiDB-lite"/>
    </source>
</evidence>
<comment type="caution">
    <text evidence="3">The sequence shown here is derived from an EMBL/GenBank/DDBJ whole genome shotgun (WGS) entry which is preliminary data.</text>
</comment>
<reference evidence="3" key="1">
    <citation type="submission" date="2016-12" db="EMBL/GenBank/DDBJ databases">
        <authorList>
            <person name="Moulin L."/>
        </authorList>
    </citation>
    <scope>NUCLEOTIDE SEQUENCE [LARGE SCALE GENOMIC DNA]</scope>
    <source>
        <strain evidence="3">STM 7183</strain>
    </source>
</reference>
<gene>
    <name evidence="3" type="ORF">BN2476_90131</name>
</gene>
<accession>A0A1N7RN68</accession>
<dbReference type="OrthoDB" id="8835992at2"/>
<dbReference type="RefSeq" id="WP_087732782.1">
    <property type="nucleotide sequence ID" value="NZ_CYGY02000009.1"/>
</dbReference>
<feature type="transmembrane region" description="Helical" evidence="2">
    <location>
        <begin position="56"/>
        <end position="78"/>
    </location>
</feature>
<feature type="transmembrane region" description="Helical" evidence="2">
    <location>
        <begin position="374"/>
        <end position="401"/>
    </location>
</feature>
<feature type="transmembrane region" description="Helical" evidence="2">
    <location>
        <begin position="27"/>
        <end position="49"/>
    </location>
</feature>
<protein>
    <submittedName>
        <fullName evidence="3">Uncharacterized protein</fullName>
    </submittedName>
</protein>
<keyword evidence="2" id="KW-1133">Transmembrane helix</keyword>
<name>A0A1N7RN68_9BURK</name>
<keyword evidence="2" id="KW-0472">Membrane</keyword>
<feature type="transmembrane region" description="Helical" evidence="2">
    <location>
        <begin position="84"/>
        <end position="101"/>
    </location>
</feature>